<sequence>MSISRPQTNSPMVQPTDVQRQPHHLHLHHPPSYHGQEPYPEHRTKTPAKELGVPGQQIEPPRHSGGYPVPHHPPPPAPAIEASSGGAQGITHQDQYPPKSMPDHTRHYSSYSQTTGPRTASMADVPPPTSMPAR</sequence>
<evidence type="ECO:0000313" key="1">
    <source>
        <dbReference type="EMBL" id="KAJ1669424.1"/>
    </source>
</evidence>
<accession>A0ACC1HCF4</accession>
<protein>
    <submittedName>
        <fullName evidence="1">Uncharacterized protein</fullName>
    </submittedName>
</protein>
<reference evidence="1" key="1">
    <citation type="submission" date="2022-06" db="EMBL/GenBank/DDBJ databases">
        <title>Phylogenomic reconstructions and comparative analyses of Kickxellomycotina fungi.</title>
        <authorList>
            <person name="Reynolds N.K."/>
            <person name="Stajich J.E."/>
            <person name="Barry K."/>
            <person name="Grigoriev I.V."/>
            <person name="Crous P."/>
            <person name="Smith M.E."/>
        </authorList>
    </citation>
    <scope>NUCLEOTIDE SEQUENCE</scope>
    <source>
        <strain evidence="1">RSA 2271</strain>
    </source>
</reference>
<keyword evidence="2" id="KW-1185">Reference proteome</keyword>
<proteinExistence type="predicted"/>
<dbReference type="EMBL" id="JAMZIH010009935">
    <property type="protein sequence ID" value="KAJ1669424.1"/>
    <property type="molecule type" value="Genomic_DNA"/>
</dbReference>
<evidence type="ECO:0000313" key="2">
    <source>
        <dbReference type="Proteomes" id="UP001145114"/>
    </source>
</evidence>
<organism evidence="1 2">
    <name type="scientific">Spiromyces aspiralis</name>
    <dbReference type="NCBI Taxonomy" id="68401"/>
    <lineage>
        <taxon>Eukaryota</taxon>
        <taxon>Fungi</taxon>
        <taxon>Fungi incertae sedis</taxon>
        <taxon>Zoopagomycota</taxon>
        <taxon>Kickxellomycotina</taxon>
        <taxon>Kickxellomycetes</taxon>
        <taxon>Kickxellales</taxon>
        <taxon>Kickxellaceae</taxon>
        <taxon>Spiromyces</taxon>
    </lineage>
</organism>
<gene>
    <name evidence="1" type="ORF">EV182_008768</name>
</gene>
<feature type="non-terminal residue" evidence="1">
    <location>
        <position position="134"/>
    </location>
</feature>
<comment type="caution">
    <text evidence="1">The sequence shown here is derived from an EMBL/GenBank/DDBJ whole genome shotgun (WGS) entry which is preliminary data.</text>
</comment>
<name>A0ACC1HCF4_9FUNG</name>
<dbReference type="Proteomes" id="UP001145114">
    <property type="component" value="Unassembled WGS sequence"/>
</dbReference>